<reference evidence="7 8" key="1">
    <citation type="submission" date="2019-07" db="EMBL/GenBank/DDBJ databases">
        <title>Genomic analysis of Lentibacillus sp. NKC851-2.</title>
        <authorList>
            <person name="Oh Y.J."/>
        </authorList>
    </citation>
    <scope>NUCLEOTIDE SEQUENCE [LARGE SCALE GENOMIC DNA]</scope>
    <source>
        <strain evidence="7 8">NKC851-2</strain>
    </source>
</reference>
<dbReference type="PANTHER" id="PTHR48267">
    <property type="entry name" value="CUPREDOXIN SUPERFAMILY PROTEIN"/>
    <property type="match status" value="1"/>
</dbReference>
<keyword evidence="4" id="KW-1133">Transmembrane helix</keyword>
<sequence>MKKNFGILIAGFIIVLGVFSLFFIEGRNMPGQLPNLSMKQPFDNTNNQTIETEETNLPIPPLLKDHNDDPNKAEFHLTAQNATKEFVPGKTTETMGYNGDYLGPAIRVRKGEEVSVKVENELDEITTIHWHGLEVDGDADGGPHSGIKPGSSWSPEFKIQQPAATLWYHPHPEQETGKQVYKGLAGLFLIEDEVSDRLDIPKEYGVNDVPLVIQDKRFNSDGSFEYNLGMHDVMNGLQGATMLVNGAVNPLLEVPSGMVRLRLLNGSNASVYDLNFSNNQSFYQIASDGGFLEKPEKMDNLVLGPAERAEILVDFSDLKKGEMVRLQNKGSEFMKFTAKGKSQKDFTIPNKLTTIEKIEPNQAVKTRDFVFEGMGPTVNINGKQFDMDRIDEEVQLNDTEIWEISNESGMGMMGGTVHPFHAHGVQFQVLKRDGNPPPANETGWKDTVIVNPGEKVKVIATFKYPGDFMYHCHILEHEDAGMMGQFRVKE</sequence>
<dbReference type="InterPro" id="IPR011707">
    <property type="entry name" value="Cu-oxidase-like_N"/>
</dbReference>
<dbReference type="SUPFAM" id="SSF49503">
    <property type="entry name" value="Cupredoxins"/>
    <property type="match status" value="3"/>
</dbReference>
<protein>
    <submittedName>
        <fullName evidence="7">Copper oxidase</fullName>
    </submittedName>
</protein>
<evidence type="ECO:0000259" key="5">
    <source>
        <dbReference type="Pfam" id="PF07731"/>
    </source>
</evidence>
<dbReference type="InterPro" id="IPR011706">
    <property type="entry name" value="Cu-oxidase_C"/>
</dbReference>
<name>A0A549YIP7_9BACI</name>
<dbReference type="InterPro" id="IPR008972">
    <property type="entry name" value="Cupredoxin"/>
</dbReference>
<evidence type="ECO:0000313" key="8">
    <source>
        <dbReference type="Proteomes" id="UP000319280"/>
    </source>
</evidence>
<dbReference type="AlphaFoldDB" id="A0A549YIP7"/>
<dbReference type="CDD" id="cd13867">
    <property type="entry name" value="CuRO_2_CueO_FtsP"/>
    <property type="match status" value="1"/>
</dbReference>
<dbReference type="PROSITE" id="PS00080">
    <property type="entry name" value="MULTICOPPER_OXIDASE2"/>
    <property type="match status" value="1"/>
</dbReference>
<evidence type="ECO:0000313" key="7">
    <source>
        <dbReference type="EMBL" id="TRM11755.1"/>
    </source>
</evidence>
<dbReference type="Gene3D" id="2.60.40.420">
    <property type="entry name" value="Cupredoxins - blue copper proteins"/>
    <property type="match status" value="3"/>
</dbReference>
<evidence type="ECO:0000256" key="1">
    <source>
        <dbReference type="ARBA" id="ARBA00010609"/>
    </source>
</evidence>
<dbReference type="InterPro" id="IPR002355">
    <property type="entry name" value="Cu_oxidase_Cu_BS"/>
</dbReference>
<evidence type="ECO:0000256" key="2">
    <source>
        <dbReference type="ARBA" id="ARBA00022723"/>
    </source>
</evidence>
<keyword evidence="8" id="KW-1185">Reference proteome</keyword>
<keyword evidence="4" id="KW-0812">Transmembrane</keyword>
<gene>
    <name evidence="7" type="ORF">FH966_08725</name>
</gene>
<accession>A0A549YIP7</accession>
<dbReference type="Pfam" id="PF07731">
    <property type="entry name" value="Cu-oxidase_2"/>
    <property type="match status" value="1"/>
</dbReference>
<dbReference type="Pfam" id="PF07732">
    <property type="entry name" value="Cu-oxidase_3"/>
    <property type="match status" value="1"/>
</dbReference>
<dbReference type="InterPro" id="IPR045087">
    <property type="entry name" value="Cu-oxidase_fam"/>
</dbReference>
<keyword evidence="4" id="KW-0472">Membrane</keyword>
<dbReference type="GO" id="GO:0016491">
    <property type="term" value="F:oxidoreductase activity"/>
    <property type="evidence" value="ECO:0007669"/>
    <property type="project" value="UniProtKB-KW"/>
</dbReference>
<evidence type="ECO:0000256" key="4">
    <source>
        <dbReference type="SAM" id="Phobius"/>
    </source>
</evidence>
<proteinExistence type="inferred from homology"/>
<dbReference type="CDD" id="cd04232">
    <property type="entry name" value="CuRO_1_CueO_FtsP"/>
    <property type="match status" value="1"/>
</dbReference>
<dbReference type="Proteomes" id="UP000319280">
    <property type="component" value="Unassembled WGS sequence"/>
</dbReference>
<dbReference type="InterPro" id="IPR033138">
    <property type="entry name" value="Cu_oxidase_CS"/>
</dbReference>
<dbReference type="CDD" id="cd13890">
    <property type="entry name" value="CuRO_3_CueO_FtsP"/>
    <property type="match status" value="1"/>
</dbReference>
<feature type="domain" description="Plastocyanin-like" evidence="6">
    <location>
        <begin position="82"/>
        <end position="193"/>
    </location>
</feature>
<dbReference type="EMBL" id="VJMZ01000001">
    <property type="protein sequence ID" value="TRM11755.1"/>
    <property type="molecule type" value="Genomic_DNA"/>
</dbReference>
<comment type="similarity">
    <text evidence="1">Belongs to the multicopper oxidase family.</text>
</comment>
<keyword evidence="3" id="KW-0560">Oxidoreductase</keyword>
<dbReference type="PROSITE" id="PS00079">
    <property type="entry name" value="MULTICOPPER_OXIDASE1"/>
    <property type="match status" value="1"/>
</dbReference>
<feature type="transmembrane region" description="Helical" evidence="4">
    <location>
        <begin position="7"/>
        <end position="24"/>
    </location>
</feature>
<keyword evidence="2" id="KW-0479">Metal-binding</keyword>
<comment type="caution">
    <text evidence="7">The sequence shown here is derived from an EMBL/GenBank/DDBJ whole genome shotgun (WGS) entry which is preliminary data.</text>
</comment>
<dbReference type="RefSeq" id="WP_142790838.1">
    <property type="nucleotide sequence ID" value="NZ_VJMZ01000001.1"/>
</dbReference>
<evidence type="ECO:0000259" key="6">
    <source>
        <dbReference type="Pfam" id="PF07732"/>
    </source>
</evidence>
<organism evidence="7 8">
    <name type="scientific">Lentibacillus cibarius</name>
    <dbReference type="NCBI Taxonomy" id="2583219"/>
    <lineage>
        <taxon>Bacteria</taxon>
        <taxon>Bacillati</taxon>
        <taxon>Bacillota</taxon>
        <taxon>Bacilli</taxon>
        <taxon>Bacillales</taxon>
        <taxon>Bacillaceae</taxon>
        <taxon>Lentibacillus</taxon>
    </lineage>
</organism>
<dbReference type="PANTHER" id="PTHR48267:SF1">
    <property type="entry name" value="BILIRUBIN OXIDASE"/>
    <property type="match status" value="1"/>
</dbReference>
<feature type="domain" description="Plastocyanin-like" evidence="5">
    <location>
        <begin position="371"/>
        <end position="489"/>
    </location>
</feature>
<evidence type="ECO:0000256" key="3">
    <source>
        <dbReference type="ARBA" id="ARBA00023002"/>
    </source>
</evidence>
<dbReference type="GO" id="GO:0005507">
    <property type="term" value="F:copper ion binding"/>
    <property type="evidence" value="ECO:0007669"/>
    <property type="project" value="InterPro"/>
</dbReference>